<keyword evidence="3 5" id="KW-0949">S-adenosyl-L-methionine</keyword>
<proteinExistence type="inferred from homology"/>
<keyword evidence="5" id="KW-0698">rRNA processing</keyword>
<dbReference type="EMBL" id="CP014671">
    <property type="protein sequence ID" value="ANX03168.1"/>
    <property type="molecule type" value="Genomic_DNA"/>
</dbReference>
<dbReference type="EC" id="2.1.1.177" evidence="5"/>
<dbReference type="AlphaFoldDB" id="A0A1B1YQV3"/>
<keyword evidence="7" id="KW-1185">Reference proteome</keyword>
<dbReference type="RefSeq" id="WP_068802676.1">
    <property type="nucleotide sequence ID" value="NZ_CP014671.1"/>
</dbReference>
<dbReference type="Pfam" id="PF02590">
    <property type="entry name" value="SPOUT_MTase"/>
    <property type="match status" value="1"/>
</dbReference>
<gene>
    <name evidence="5" type="primary">rlmH</name>
    <name evidence="6" type="ORF">PG2T_02490</name>
</gene>
<comment type="similarity">
    <text evidence="4 5">Belongs to the RNA methyltransferase RlmH family.</text>
</comment>
<evidence type="ECO:0000256" key="4">
    <source>
        <dbReference type="ARBA" id="ARBA00038303"/>
    </source>
</evidence>
<comment type="catalytic activity">
    <reaction evidence="5">
        <text>pseudouridine(1915) in 23S rRNA + S-adenosyl-L-methionine = N(3)-methylpseudouridine(1915) in 23S rRNA + S-adenosyl-L-homocysteine + H(+)</text>
        <dbReference type="Rhea" id="RHEA:42752"/>
        <dbReference type="Rhea" id="RHEA-COMP:10221"/>
        <dbReference type="Rhea" id="RHEA-COMP:10222"/>
        <dbReference type="ChEBI" id="CHEBI:15378"/>
        <dbReference type="ChEBI" id="CHEBI:57856"/>
        <dbReference type="ChEBI" id="CHEBI:59789"/>
        <dbReference type="ChEBI" id="CHEBI:65314"/>
        <dbReference type="ChEBI" id="CHEBI:74486"/>
        <dbReference type="EC" id="2.1.1.177"/>
    </reaction>
</comment>
<organism evidence="6 7">
    <name type="scientific">Immundisolibacter cernigliae</name>
    <dbReference type="NCBI Taxonomy" id="1810504"/>
    <lineage>
        <taxon>Bacteria</taxon>
        <taxon>Pseudomonadati</taxon>
        <taxon>Pseudomonadota</taxon>
        <taxon>Gammaproteobacteria</taxon>
        <taxon>Immundisolibacterales</taxon>
        <taxon>Immundisolibacteraceae</taxon>
        <taxon>Immundisolibacter</taxon>
    </lineage>
</organism>
<dbReference type="PANTHER" id="PTHR33603">
    <property type="entry name" value="METHYLTRANSFERASE"/>
    <property type="match status" value="1"/>
</dbReference>
<feature type="binding site" evidence="5">
    <location>
        <position position="73"/>
    </location>
    <ligand>
        <name>S-adenosyl-L-methionine</name>
        <dbReference type="ChEBI" id="CHEBI:59789"/>
    </ligand>
</feature>
<comment type="subunit">
    <text evidence="5">Homodimer.</text>
</comment>
<dbReference type="InterPro" id="IPR029028">
    <property type="entry name" value="Alpha/beta_knot_MTases"/>
</dbReference>
<feature type="binding site" evidence="5">
    <location>
        <position position="104"/>
    </location>
    <ligand>
        <name>S-adenosyl-L-methionine</name>
        <dbReference type="ChEBI" id="CHEBI:59789"/>
    </ligand>
</feature>
<dbReference type="CDD" id="cd18081">
    <property type="entry name" value="RlmH-like"/>
    <property type="match status" value="1"/>
</dbReference>
<evidence type="ECO:0000256" key="1">
    <source>
        <dbReference type="ARBA" id="ARBA00022603"/>
    </source>
</evidence>
<evidence type="ECO:0000313" key="7">
    <source>
        <dbReference type="Proteomes" id="UP000092952"/>
    </source>
</evidence>
<evidence type="ECO:0000256" key="3">
    <source>
        <dbReference type="ARBA" id="ARBA00022691"/>
    </source>
</evidence>
<dbReference type="InParanoid" id="A0A1B1YQV3"/>
<comment type="subcellular location">
    <subcellularLocation>
        <location evidence="5">Cytoplasm</location>
    </subcellularLocation>
</comment>
<dbReference type="Proteomes" id="UP000092952">
    <property type="component" value="Chromosome"/>
</dbReference>
<accession>A0A1B1YQV3</accession>
<feature type="binding site" evidence="5">
    <location>
        <begin position="123"/>
        <end position="128"/>
    </location>
    <ligand>
        <name>S-adenosyl-L-methionine</name>
        <dbReference type="ChEBI" id="CHEBI:59789"/>
    </ligand>
</feature>
<dbReference type="GO" id="GO:0005737">
    <property type="term" value="C:cytoplasm"/>
    <property type="evidence" value="ECO:0007669"/>
    <property type="project" value="UniProtKB-SubCell"/>
</dbReference>
<dbReference type="KEGG" id="gbi:PG2T_02490"/>
<keyword evidence="2 5" id="KW-0808">Transferase</keyword>
<dbReference type="Gene3D" id="3.40.1280.10">
    <property type="match status" value="1"/>
</dbReference>
<evidence type="ECO:0000313" key="6">
    <source>
        <dbReference type="EMBL" id="ANX03168.1"/>
    </source>
</evidence>
<dbReference type="NCBIfam" id="NF000986">
    <property type="entry name" value="PRK00103.1-4"/>
    <property type="match status" value="1"/>
</dbReference>
<keyword evidence="1 5" id="KW-0489">Methyltransferase</keyword>
<dbReference type="InterPro" id="IPR003742">
    <property type="entry name" value="RlmH-like"/>
</dbReference>
<dbReference type="SUPFAM" id="SSF75217">
    <property type="entry name" value="alpha/beta knot"/>
    <property type="match status" value="1"/>
</dbReference>
<dbReference type="PANTHER" id="PTHR33603:SF1">
    <property type="entry name" value="RIBOSOMAL RNA LARGE SUBUNIT METHYLTRANSFERASE H"/>
    <property type="match status" value="1"/>
</dbReference>
<evidence type="ECO:0000256" key="5">
    <source>
        <dbReference type="HAMAP-Rule" id="MF_00658"/>
    </source>
</evidence>
<reference evidence="7" key="1">
    <citation type="submission" date="2016-03" db="EMBL/GenBank/DDBJ databases">
        <title>Complete genome sequence of Solimmundus cernigliae, representing a novel lineage of polycyclic aromatic hydrocarbon degraders within the Gammaproteobacteria.</title>
        <authorList>
            <person name="Singleton D.R."/>
            <person name="Dickey A.N."/>
            <person name="Scholl E.H."/>
            <person name="Wright F.A."/>
            <person name="Aitken M.D."/>
        </authorList>
    </citation>
    <scope>NUCLEOTIDE SEQUENCE [LARGE SCALE GENOMIC DNA]</scope>
    <source>
        <strain evidence="7">TR3.2</strain>
    </source>
</reference>
<dbReference type="HAMAP" id="MF_00658">
    <property type="entry name" value="23SrRNA_methyltr_H"/>
    <property type="match status" value="1"/>
</dbReference>
<keyword evidence="5" id="KW-0963">Cytoplasm</keyword>
<name>A0A1B1YQV3_9GAMM</name>
<dbReference type="GO" id="GO:0070038">
    <property type="term" value="F:rRNA (pseudouridine-N3-)-methyltransferase activity"/>
    <property type="evidence" value="ECO:0007669"/>
    <property type="project" value="UniProtKB-UniRule"/>
</dbReference>
<protein>
    <recommendedName>
        <fullName evidence="5">Ribosomal RNA large subunit methyltransferase H</fullName>
        <ecNumber evidence="5">2.1.1.177</ecNumber>
    </recommendedName>
    <alternativeName>
        <fullName evidence="5">23S rRNA (pseudouridine1915-N3)-methyltransferase</fullName>
    </alternativeName>
    <alternativeName>
        <fullName evidence="5">23S rRNA m3Psi1915 methyltransferase</fullName>
    </alternativeName>
    <alternativeName>
        <fullName evidence="5">rRNA (pseudouridine-N3-)-methyltransferase RlmH</fullName>
    </alternativeName>
</protein>
<dbReference type="PIRSF" id="PIRSF004505">
    <property type="entry name" value="MT_bac"/>
    <property type="match status" value="1"/>
</dbReference>
<dbReference type="STRING" id="1810504.PG2T_02490"/>
<dbReference type="FunCoup" id="A0A1B1YQV3">
    <property type="interactions" value="373"/>
</dbReference>
<comment type="function">
    <text evidence="5">Specifically methylates the pseudouridine at position 1915 (m3Psi1915) in 23S rRNA.</text>
</comment>
<evidence type="ECO:0000256" key="2">
    <source>
        <dbReference type="ARBA" id="ARBA00022679"/>
    </source>
</evidence>
<dbReference type="InterPro" id="IPR029026">
    <property type="entry name" value="tRNA_m1G_MTases_N"/>
</dbReference>
<sequence>MSQVLILAVGHRPPAWVSAACGDYLSRFGRRLKVELKEIPPARRSAGGLAAALAQEDARLLAALPDSAWPVLLDSRGEQYDSEALADAFSGWLEHGGPLALLIGGADGFGPGVRARARASWSLSRLTFPHMLARVLVAEQLYRAWSLLHKLPYHREH</sequence>